<feature type="transmembrane region" description="Helical" evidence="5">
    <location>
        <begin position="15"/>
        <end position="35"/>
    </location>
</feature>
<gene>
    <name evidence="6" type="ORF">KP509_21G022000</name>
</gene>
<keyword evidence="7" id="KW-1185">Reference proteome</keyword>
<name>A0A8T2SA00_CERRI</name>
<dbReference type="SUPFAM" id="SSF103511">
    <property type="entry name" value="Chlorophyll a-b binding protein"/>
    <property type="match status" value="1"/>
</dbReference>
<dbReference type="GO" id="GO:0016020">
    <property type="term" value="C:membrane"/>
    <property type="evidence" value="ECO:0007669"/>
    <property type="project" value="UniProtKB-SubCell"/>
</dbReference>
<accession>A0A8T2SA00</accession>
<dbReference type="Proteomes" id="UP000825935">
    <property type="component" value="Chromosome 21"/>
</dbReference>
<dbReference type="OrthoDB" id="566010at2759"/>
<evidence type="ECO:0000256" key="4">
    <source>
        <dbReference type="ARBA" id="ARBA00023136"/>
    </source>
</evidence>
<protein>
    <submittedName>
        <fullName evidence="6">Uncharacterized protein</fullName>
    </submittedName>
</protein>
<dbReference type="AlphaFoldDB" id="A0A8T2SA00"/>
<comment type="caution">
    <text evidence="6">The sequence shown here is derived from an EMBL/GenBank/DDBJ whole genome shotgun (WGS) entry which is preliminary data.</text>
</comment>
<evidence type="ECO:0000256" key="3">
    <source>
        <dbReference type="ARBA" id="ARBA00022989"/>
    </source>
</evidence>
<evidence type="ECO:0000256" key="1">
    <source>
        <dbReference type="ARBA" id="ARBA00004141"/>
    </source>
</evidence>
<dbReference type="PANTHER" id="PTHR14154">
    <property type="entry name" value="UPF0041 BRAIN PROTEIN 44-RELATED"/>
    <property type="match status" value="1"/>
</dbReference>
<sequence length="306" mass="34074">MRSATVPEKHREEGLMVISATMTIGAAFHSVISYVQHQHQMNSVSCVHQWRPFLPWALPSRGRRNPSLMILLRARGNDSSLSSSAARASSDSTVTQVALEEDLETTSTGKPSALDKGGVLTAAKAAAKNPSSAPSEKPSPLFNAAEPFSDARWKNGTWDLQHFTEDGKINWDAVIDAEVMRRKWLEDSPDASTNEDPVVFDTSSIPWWAWVKRFHLPEAELLNGRAAMVGFFMGYVVDSLTGAGLVDQTSNFFGKLLLFISVLGVLFVRKNGDIETLKQLAQEWTFYDRQWQATWQDEQRASSKQD</sequence>
<evidence type="ECO:0000313" key="7">
    <source>
        <dbReference type="Proteomes" id="UP000825935"/>
    </source>
</evidence>
<evidence type="ECO:0000313" key="6">
    <source>
        <dbReference type="EMBL" id="KAH7314820.1"/>
    </source>
</evidence>
<dbReference type="EMBL" id="CM035426">
    <property type="protein sequence ID" value="KAH7314820.1"/>
    <property type="molecule type" value="Genomic_DNA"/>
</dbReference>
<evidence type="ECO:0000256" key="5">
    <source>
        <dbReference type="SAM" id="Phobius"/>
    </source>
</evidence>
<reference evidence="6" key="1">
    <citation type="submission" date="2021-08" db="EMBL/GenBank/DDBJ databases">
        <title>WGS assembly of Ceratopteris richardii.</title>
        <authorList>
            <person name="Marchant D.B."/>
            <person name="Chen G."/>
            <person name="Jenkins J."/>
            <person name="Shu S."/>
            <person name="Leebens-Mack J."/>
            <person name="Grimwood J."/>
            <person name="Schmutz J."/>
            <person name="Soltis P."/>
            <person name="Soltis D."/>
            <person name="Chen Z.-H."/>
        </authorList>
    </citation>
    <scope>NUCLEOTIDE SEQUENCE</scope>
    <source>
        <strain evidence="6">Whitten #5841</strain>
        <tissue evidence="6">Leaf</tissue>
    </source>
</reference>
<keyword evidence="4 5" id="KW-0472">Membrane</keyword>
<organism evidence="6 7">
    <name type="scientific">Ceratopteris richardii</name>
    <name type="common">Triangle waterfern</name>
    <dbReference type="NCBI Taxonomy" id="49495"/>
    <lineage>
        <taxon>Eukaryota</taxon>
        <taxon>Viridiplantae</taxon>
        <taxon>Streptophyta</taxon>
        <taxon>Embryophyta</taxon>
        <taxon>Tracheophyta</taxon>
        <taxon>Polypodiopsida</taxon>
        <taxon>Polypodiidae</taxon>
        <taxon>Polypodiales</taxon>
        <taxon>Pteridineae</taxon>
        <taxon>Pteridaceae</taxon>
        <taxon>Parkerioideae</taxon>
        <taxon>Ceratopteris</taxon>
    </lineage>
</organism>
<comment type="subcellular location">
    <subcellularLocation>
        <location evidence="1">Membrane</location>
        <topology evidence="1">Multi-pass membrane protein</topology>
    </subcellularLocation>
</comment>
<proteinExistence type="predicted"/>
<keyword evidence="3 5" id="KW-1133">Transmembrane helix</keyword>
<dbReference type="OMA" id="TSSIPWW"/>
<keyword evidence="2 5" id="KW-0812">Transmembrane</keyword>
<evidence type="ECO:0000256" key="2">
    <source>
        <dbReference type="ARBA" id="ARBA00022692"/>
    </source>
</evidence>